<protein>
    <submittedName>
        <fullName evidence="2">Molecular chaperone Tir</fullName>
    </submittedName>
</protein>
<feature type="domain" description="TIR" evidence="1">
    <location>
        <begin position="6"/>
        <end position="146"/>
    </location>
</feature>
<proteinExistence type="predicted"/>
<name>A0A2P1PLI0_9GAMM</name>
<organism evidence="2 3">
    <name type="scientific">Ahniella affigens</name>
    <dbReference type="NCBI Taxonomy" id="2021234"/>
    <lineage>
        <taxon>Bacteria</taxon>
        <taxon>Pseudomonadati</taxon>
        <taxon>Pseudomonadota</taxon>
        <taxon>Gammaproteobacteria</taxon>
        <taxon>Lysobacterales</taxon>
        <taxon>Rhodanobacteraceae</taxon>
        <taxon>Ahniella</taxon>
    </lineage>
</organism>
<evidence type="ECO:0000313" key="3">
    <source>
        <dbReference type="Proteomes" id="UP000241074"/>
    </source>
</evidence>
<dbReference type="SUPFAM" id="SSF52200">
    <property type="entry name" value="Toll/Interleukin receptor TIR domain"/>
    <property type="match status" value="1"/>
</dbReference>
<dbReference type="SMART" id="SM00255">
    <property type="entry name" value="TIR"/>
    <property type="match status" value="1"/>
</dbReference>
<evidence type="ECO:0000313" key="2">
    <source>
        <dbReference type="EMBL" id="AVP95680.1"/>
    </source>
</evidence>
<keyword evidence="3" id="KW-1185">Reference proteome</keyword>
<dbReference type="EMBL" id="CP027860">
    <property type="protein sequence ID" value="AVP95680.1"/>
    <property type="molecule type" value="Genomic_DNA"/>
</dbReference>
<dbReference type="RefSeq" id="WP_106889609.1">
    <property type="nucleotide sequence ID" value="NZ_CP027860.1"/>
</dbReference>
<accession>A0A2P1PLI0</accession>
<dbReference type="GO" id="GO:0007165">
    <property type="term" value="P:signal transduction"/>
    <property type="evidence" value="ECO:0007669"/>
    <property type="project" value="InterPro"/>
</dbReference>
<dbReference type="Pfam" id="PF13676">
    <property type="entry name" value="TIR_2"/>
    <property type="match status" value="1"/>
</dbReference>
<gene>
    <name evidence="2" type="ORF">C7S18_00035</name>
</gene>
<reference evidence="2 3" key="2">
    <citation type="submission" date="2018-03" db="EMBL/GenBank/DDBJ databases">
        <authorList>
            <person name="Keele B.F."/>
        </authorList>
    </citation>
    <scope>NUCLEOTIDE SEQUENCE [LARGE SCALE GENOMIC DNA]</scope>
    <source>
        <strain evidence="2 3">D13</strain>
    </source>
</reference>
<dbReference type="KEGG" id="xba:C7S18_00035"/>
<dbReference type="Gene3D" id="3.40.50.10140">
    <property type="entry name" value="Toll/interleukin-1 receptor homology (TIR) domain"/>
    <property type="match status" value="1"/>
</dbReference>
<dbReference type="OrthoDB" id="9816036at2"/>
<dbReference type="Proteomes" id="UP000241074">
    <property type="component" value="Chromosome"/>
</dbReference>
<dbReference type="InterPro" id="IPR000157">
    <property type="entry name" value="TIR_dom"/>
</dbReference>
<dbReference type="InterPro" id="IPR035897">
    <property type="entry name" value="Toll_tir_struct_dom_sf"/>
</dbReference>
<sequence length="333" mass="37123">MTREVQFEVALSFAGEDRPYVDQVANLLRSSGVKVFYDLFEESSLWGKNLYDYLSDVYQNKALYTIMFISKHYAGKLWPSHERQAMQARAFQEHQEYVLPARFDSTEIPGVLPTVAYVSLVDKPPQEFVKLVHKKLVYAGRSIPSEQLRNAVFAVESPPRVDPTEAVVHVIDEDGNPLEGAIVTALADNSTFKDSVSSGLGVAKFTFQTRRKLRVLIAHPNRPGAIFPEWDPADDLRAALPASGNTGSIICHSTGYIPGLKGRLNPILDTRNRMYLYADNIAIRGGERQPAQFLVGVPFMLEDSNGTVMQVTVLHIQGRTALLQYVHARTSDA</sequence>
<reference evidence="2 3" key="1">
    <citation type="submission" date="2018-03" db="EMBL/GenBank/DDBJ databases">
        <title>Ahniella affigens gen. nov., sp. nov., a gammaproteobacterium isolated from sandy soil near a stream.</title>
        <authorList>
            <person name="Ko Y."/>
            <person name="Kim J.-H."/>
        </authorList>
    </citation>
    <scope>NUCLEOTIDE SEQUENCE [LARGE SCALE GENOMIC DNA]</scope>
    <source>
        <strain evidence="2 3">D13</strain>
    </source>
</reference>
<evidence type="ECO:0000259" key="1">
    <source>
        <dbReference type="SMART" id="SM00255"/>
    </source>
</evidence>
<dbReference type="AlphaFoldDB" id="A0A2P1PLI0"/>